<comment type="caution">
    <text evidence="1">The sequence shown here is derived from an EMBL/GenBank/DDBJ whole genome shotgun (WGS) entry which is preliminary data.</text>
</comment>
<evidence type="ECO:0000313" key="1">
    <source>
        <dbReference type="EMBL" id="KAK9764631.1"/>
    </source>
</evidence>
<organism evidence="1 2">
    <name type="scientific">Basidiobolus ranarum</name>
    <dbReference type="NCBI Taxonomy" id="34480"/>
    <lineage>
        <taxon>Eukaryota</taxon>
        <taxon>Fungi</taxon>
        <taxon>Fungi incertae sedis</taxon>
        <taxon>Zoopagomycota</taxon>
        <taxon>Entomophthoromycotina</taxon>
        <taxon>Basidiobolomycetes</taxon>
        <taxon>Basidiobolales</taxon>
        <taxon>Basidiobolaceae</taxon>
        <taxon>Basidiobolus</taxon>
    </lineage>
</organism>
<dbReference type="EMBL" id="JASJQH010000393">
    <property type="protein sequence ID" value="KAK9764631.1"/>
    <property type="molecule type" value="Genomic_DNA"/>
</dbReference>
<sequence>MEQFYNTCLEDFPSHRFITEAFPECPNSPQFLEKIEIPTFNVDAQFPPEKPDLFVTRPRRNSHRLSISKLEPISEDPKE</sequence>
<dbReference type="Proteomes" id="UP001479436">
    <property type="component" value="Unassembled WGS sequence"/>
</dbReference>
<reference evidence="1 2" key="1">
    <citation type="submission" date="2023-04" db="EMBL/GenBank/DDBJ databases">
        <title>Genome of Basidiobolus ranarum AG-B5.</title>
        <authorList>
            <person name="Stajich J.E."/>
            <person name="Carter-House D."/>
            <person name="Gryganskyi A."/>
        </authorList>
    </citation>
    <scope>NUCLEOTIDE SEQUENCE [LARGE SCALE GENOMIC DNA]</scope>
    <source>
        <strain evidence="1 2">AG-B5</strain>
    </source>
</reference>
<name>A0ABR2WSZ2_9FUNG</name>
<evidence type="ECO:0000313" key="2">
    <source>
        <dbReference type="Proteomes" id="UP001479436"/>
    </source>
</evidence>
<protein>
    <submittedName>
        <fullName evidence="1">Uncharacterized protein</fullName>
    </submittedName>
</protein>
<gene>
    <name evidence="1" type="ORF">K7432_007708</name>
</gene>
<accession>A0ABR2WSZ2</accession>
<proteinExistence type="predicted"/>
<keyword evidence="2" id="KW-1185">Reference proteome</keyword>